<evidence type="ECO:0000256" key="14">
    <source>
        <dbReference type="ARBA" id="ARBA00023242"/>
    </source>
</evidence>
<evidence type="ECO:0000313" key="21">
    <source>
        <dbReference type="Proteomes" id="UP000011777"/>
    </source>
</evidence>
<evidence type="ECO:0000256" key="7">
    <source>
        <dbReference type="ARBA" id="ARBA00022618"/>
    </source>
</evidence>
<dbReference type="HOGENOM" id="CLU_133356_0_0_1"/>
<evidence type="ECO:0000256" key="9">
    <source>
        <dbReference type="ARBA" id="ARBA00022776"/>
    </source>
</evidence>
<keyword evidence="11" id="KW-0995">Kinetochore</keyword>
<keyword evidence="16" id="KW-0137">Centromere</keyword>
<evidence type="ECO:0000256" key="10">
    <source>
        <dbReference type="ARBA" id="ARBA00022829"/>
    </source>
</evidence>
<evidence type="ECO:0000256" key="2">
    <source>
        <dbReference type="ARBA" id="ARBA00004186"/>
    </source>
</evidence>
<proteinExistence type="inferred from homology"/>
<dbReference type="eggNOG" id="ENOG502SCC0">
    <property type="taxonomic scope" value="Eukaryota"/>
</dbReference>
<keyword evidence="10" id="KW-0159">Chromosome partition</keyword>
<dbReference type="GO" id="GO:0042729">
    <property type="term" value="C:DASH complex"/>
    <property type="evidence" value="ECO:0007669"/>
    <property type="project" value="InterPro"/>
</dbReference>
<evidence type="ECO:0000256" key="19">
    <source>
        <dbReference type="SAM" id="Coils"/>
    </source>
</evidence>
<dbReference type="Pfam" id="PF08651">
    <property type="entry name" value="DASH_Duo1"/>
    <property type="match status" value="1"/>
</dbReference>
<keyword evidence="15" id="KW-0131">Cell cycle</keyword>
<reference evidence="20 21" key="1">
    <citation type="submission" date="2013-02" db="EMBL/GenBank/DDBJ databases">
        <title>Genome sequence of Candida maltosa Xu316, a potential industrial strain for xylitol and ethanol production.</title>
        <authorList>
            <person name="Yu J."/>
            <person name="Wang Q."/>
            <person name="Geng X."/>
            <person name="Bao W."/>
            <person name="He P."/>
            <person name="Cai J."/>
        </authorList>
    </citation>
    <scope>NUCLEOTIDE SEQUENCE [LARGE SCALE GENOMIC DNA]</scope>
    <source>
        <strain evidence="21">Xu316</strain>
    </source>
</reference>
<dbReference type="AlphaFoldDB" id="M3IHX3"/>
<dbReference type="GO" id="GO:0000278">
    <property type="term" value="P:mitotic cell cycle"/>
    <property type="evidence" value="ECO:0007669"/>
    <property type="project" value="InterPro"/>
</dbReference>
<comment type="subcellular location">
    <subcellularLocation>
        <location evidence="3">Chromosome</location>
        <location evidence="3">Centromere</location>
        <location evidence="3">Kinetochore</location>
    </subcellularLocation>
    <subcellularLocation>
        <location evidence="2">Cytoplasm</location>
        <location evidence="2">Cytoskeleton</location>
        <location evidence="2">Spindle</location>
    </subcellularLocation>
    <subcellularLocation>
        <location evidence="1">Nucleus</location>
    </subcellularLocation>
</comment>
<evidence type="ECO:0000256" key="4">
    <source>
        <dbReference type="ARBA" id="ARBA00005366"/>
    </source>
</evidence>
<evidence type="ECO:0000256" key="12">
    <source>
        <dbReference type="ARBA" id="ARBA00023054"/>
    </source>
</evidence>
<evidence type="ECO:0000256" key="1">
    <source>
        <dbReference type="ARBA" id="ARBA00004123"/>
    </source>
</evidence>
<feature type="coiled-coil region" evidence="19">
    <location>
        <begin position="99"/>
        <end position="133"/>
    </location>
</feature>
<dbReference type="Proteomes" id="UP000011777">
    <property type="component" value="Unassembled WGS sequence"/>
</dbReference>
<keyword evidence="12 19" id="KW-0175">Coiled coil</keyword>
<keyword evidence="9" id="KW-0498">Mitosis</keyword>
<evidence type="ECO:0000256" key="8">
    <source>
        <dbReference type="ARBA" id="ARBA00022701"/>
    </source>
</evidence>
<dbReference type="OMA" id="QNIAITH"/>
<keyword evidence="13" id="KW-0206">Cytoskeleton</keyword>
<evidence type="ECO:0000256" key="6">
    <source>
        <dbReference type="ARBA" id="ARBA00022490"/>
    </source>
</evidence>
<evidence type="ECO:0000256" key="18">
    <source>
        <dbReference type="ARBA" id="ARBA00044358"/>
    </source>
</evidence>
<evidence type="ECO:0000256" key="15">
    <source>
        <dbReference type="ARBA" id="ARBA00023306"/>
    </source>
</evidence>
<keyword evidence="8" id="KW-0493">Microtubule</keyword>
<dbReference type="GO" id="GO:0007059">
    <property type="term" value="P:chromosome segregation"/>
    <property type="evidence" value="ECO:0007669"/>
    <property type="project" value="UniProtKB-KW"/>
</dbReference>
<keyword evidence="21" id="KW-1185">Reference proteome</keyword>
<keyword evidence="14" id="KW-0539">Nucleus</keyword>
<accession>M3IHX3</accession>
<evidence type="ECO:0000313" key="20">
    <source>
        <dbReference type="EMBL" id="EMG45931.1"/>
    </source>
</evidence>
<evidence type="ECO:0000256" key="13">
    <source>
        <dbReference type="ARBA" id="ARBA00023212"/>
    </source>
</evidence>
<dbReference type="GO" id="GO:0005874">
    <property type="term" value="C:microtubule"/>
    <property type="evidence" value="ECO:0007669"/>
    <property type="project" value="UniProtKB-KW"/>
</dbReference>
<keyword evidence="5" id="KW-0158">Chromosome</keyword>
<dbReference type="OrthoDB" id="5599235at2759"/>
<evidence type="ECO:0000256" key="11">
    <source>
        <dbReference type="ARBA" id="ARBA00022838"/>
    </source>
</evidence>
<dbReference type="InterPro" id="IPR013960">
    <property type="entry name" value="DASH_Duo1"/>
</dbReference>
<comment type="similarity">
    <text evidence="4">Belongs to the DASH complex DUO1 family.</text>
</comment>
<organism evidence="20 21">
    <name type="scientific">Candida maltosa (strain Xu316)</name>
    <name type="common">Yeast</name>
    <dbReference type="NCBI Taxonomy" id="1245528"/>
    <lineage>
        <taxon>Eukaryota</taxon>
        <taxon>Fungi</taxon>
        <taxon>Dikarya</taxon>
        <taxon>Ascomycota</taxon>
        <taxon>Saccharomycotina</taxon>
        <taxon>Pichiomycetes</taxon>
        <taxon>Debaryomycetaceae</taxon>
        <taxon>Candida/Lodderomyces clade</taxon>
        <taxon>Candida</taxon>
    </lineage>
</organism>
<dbReference type="STRING" id="1245528.M3IHX3"/>
<name>M3IHX3_CANMX</name>
<gene>
    <name evidence="20" type="ORF">G210_3853</name>
</gene>
<dbReference type="PANTHER" id="PTHR28216:SF1">
    <property type="entry name" value="DASH COMPLEX SUBUNIT DUO1"/>
    <property type="match status" value="1"/>
</dbReference>
<comment type="caution">
    <text evidence="20">The sequence shown here is derived from an EMBL/GenBank/DDBJ whole genome shotgun (WGS) entry which is preliminary data.</text>
</comment>
<keyword evidence="7" id="KW-0132">Cell division</keyword>
<dbReference type="GO" id="GO:0072686">
    <property type="term" value="C:mitotic spindle"/>
    <property type="evidence" value="ECO:0007669"/>
    <property type="project" value="InterPro"/>
</dbReference>
<protein>
    <recommendedName>
        <fullName evidence="17">DASH complex subunit DUO1</fullName>
    </recommendedName>
    <alternativeName>
        <fullName evidence="18">Outer kinetochore protein DUO1</fullName>
    </alternativeName>
</protein>
<evidence type="ECO:0000256" key="3">
    <source>
        <dbReference type="ARBA" id="ARBA00004629"/>
    </source>
</evidence>
<dbReference type="EMBL" id="AOGT01002268">
    <property type="protein sequence ID" value="EMG45931.1"/>
    <property type="molecule type" value="Genomic_DNA"/>
</dbReference>
<keyword evidence="6" id="KW-0963">Cytoplasm</keyword>
<sequence>MSSSSSRPVTPQNRISRPITSYALEQELEQITQINQTLDQFLGTIEKINGDLNQINTGATNSLILMNKWIDIISRADFTLSTMNNNGWNFEGDNEDYGSDDLTMEEKELSNRLRIIEQENVSISKKIENIAKEKNSRMNRRKM</sequence>
<dbReference type="GO" id="GO:0051301">
    <property type="term" value="P:cell division"/>
    <property type="evidence" value="ECO:0007669"/>
    <property type="project" value="UniProtKB-KW"/>
</dbReference>
<evidence type="ECO:0000256" key="5">
    <source>
        <dbReference type="ARBA" id="ARBA00022454"/>
    </source>
</evidence>
<evidence type="ECO:0000256" key="17">
    <source>
        <dbReference type="ARBA" id="ARBA00044152"/>
    </source>
</evidence>
<dbReference type="PANTHER" id="PTHR28216">
    <property type="entry name" value="DASH COMPLEX SUBUNIT DUO1"/>
    <property type="match status" value="1"/>
</dbReference>
<evidence type="ECO:0000256" key="16">
    <source>
        <dbReference type="ARBA" id="ARBA00023328"/>
    </source>
</evidence>